<feature type="region of interest" description="Disordered" evidence="1">
    <location>
        <begin position="38"/>
        <end position="57"/>
    </location>
</feature>
<reference evidence="2 3" key="1">
    <citation type="journal article" date="2020" name="Genomics">
        <title>Complete, high-quality genomes from long-read metagenomic sequencing of two wolf lichen thalli reveals enigmatic genome architecture.</title>
        <authorList>
            <person name="McKenzie S.K."/>
            <person name="Walston R.F."/>
            <person name="Allen J.L."/>
        </authorList>
    </citation>
    <scope>NUCLEOTIDE SEQUENCE [LARGE SCALE GENOMIC DNA]</scope>
    <source>
        <strain evidence="2">WasteWater2</strain>
    </source>
</reference>
<evidence type="ECO:0000313" key="3">
    <source>
        <dbReference type="Proteomes" id="UP000578531"/>
    </source>
</evidence>
<organism evidence="2 3">
    <name type="scientific">Letharia columbiana</name>
    <dbReference type="NCBI Taxonomy" id="112416"/>
    <lineage>
        <taxon>Eukaryota</taxon>
        <taxon>Fungi</taxon>
        <taxon>Dikarya</taxon>
        <taxon>Ascomycota</taxon>
        <taxon>Pezizomycotina</taxon>
        <taxon>Lecanoromycetes</taxon>
        <taxon>OSLEUM clade</taxon>
        <taxon>Lecanoromycetidae</taxon>
        <taxon>Lecanorales</taxon>
        <taxon>Lecanorineae</taxon>
        <taxon>Parmeliaceae</taxon>
        <taxon>Letharia</taxon>
    </lineage>
</organism>
<evidence type="ECO:0000256" key="1">
    <source>
        <dbReference type="SAM" id="MobiDB-lite"/>
    </source>
</evidence>
<protein>
    <submittedName>
        <fullName evidence="2">Uncharacterized protein</fullName>
    </submittedName>
</protein>
<name>A0A8H6L5P3_9LECA</name>
<comment type="caution">
    <text evidence="2">The sequence shown here is derived from an EMBL/GenBank/DDBJ whole genome shotgun (WGS) entry which is preliminary data.</text>
</comment>
<gene>
    <name evidence="2" type="ORF">HO173_005257</name>
</gene>
<accession>A0A8H6L5P3</accession>
<feature type="compositionally biased region" description="Basic and acidic residues" evidence="1">
    <location>
        <begin position="45"/>
        <end position="57"/>
    </location>
</feature>
<keyword evidence="3" id="KW-1185">Reference proteome</keyword>
<dbReference type="Proteomes" id="UP000578531">
    <property type="component" value="Unassembled WGS sequence"/>
</dbReference>
<dbReference type="RefSeq" id="XP_037165815.1">
    <property type="nucleotide sequence ID" value="XM_037307175.1"/>
</dbReference>
<dbReference type="GeneID" id="59286921"/>
<sequence length="319" mass="35617">MTQTDPGWTSTKKSTSVGKLRLETESLSRWQSLQRNAFQGSPMTEEARLNGAKPEKRDTVMVDPRVPMTEKLGLGPRLCRNACSEVASFDVRRYYGCNDAMDSVLVIDLQLVPRDRFFDKAVVEGQGQGVSSNLRIDEAIEGVFTITSDPEICPPGISTRFAWRYRSIAAGTEIDDLRNKVLSAWLGRVVITITAQKYGLDVVPRPSYQSDQQCATLELADTQGNVYSLSLFRTGARLYYNTFWPDPNQEPLFFAHFQTLGLSRWKDGVLQPRMSPAVAVLQPQDWATSRPSHEEIGFDERGEDGATVLPCGLEKGRSV</sequence>
<proteinExistence type="predicted"/>
<dbReference type="AlphaFoldDB" id="A0A8H6L5P3"/>
<dbReference type="EMBL" id="JACCJC010000018">
    <property type="protein sequence ID" value="KAF6236476.1"/>
    <property type="molecule type" value="Genomic_DNA"/>
</dbReference>
<dbReference type="OrthoDB" id="10678153at2759"/>
<evidence type="ECO:0000313" key="2">
    <source>
        <dbReference type="EMBL" id="KAF6236476.1"/>
    </source>
</evidence>